<dbReference type="Gene3D" id="3.90.180.10">
    <property type="entry name" value="Medium-chain alcohol dehydrogenases, catalytic domain"/>
    <property type="match status" value="1"/>
</dbReference>
<organism evidence="2 3">
    <name type="scientific">Cutaneotrichosporon oleaginosum</name>
    <dbReference type="NCBI Taxonomy" id="879819"/>
    <lineage>
        <taxon>Eukaryota</taxon>
        <taxon>Fungi</taxon>
        <taxon>Dikarya</taxon>
        <taxon>Basidiomycota</taxon>
        <taxon>Agaricomycotina</taxon>
        <taxon>Tremellomycetes</taxon>
        <taxon>Trichosporonales</taxon>
        <taxon>Trichosporonaceae</taxon>
        <taxon>Cutaneotrichosporon</taxon>
    </lineage>
</organism>
<dbReference type="GO" id="GO:0008270">
    <property type="term" value="F:zinc ion binding"/>
    <property type="evidence" value="ECO:0007669"/>
    <property type="project" value="InterPro"/>
</dbReference>
<dbReference type="PANTHER" id="PTHR43677">
    <property type="entry name" value="SHORT-CHAIN DEHYDROGENASE/REDUCTASE"/>
    <property type="match status" value="1"/>
</dbReference>
<sequence>MKAFQIKYHAHPREHAVSDIPPPVPGPGQVLVDVYAAGLNFFDVLQAQNLYQHKPPLPFTLGVEFAGRIAASSPIPPGCRFKRGDRVIGRGLGAYAEQNVALPANLLPLPESMSYEQGAAFYVAYPTSYEAIVGRGRARAGEWVLIHAAAGGVGVAAVQIAKGLGCRVIGTASTEKKRAVARAAGCDYVLDYTLPGWQDEVKRLTGQRGVDIVYDPVGLLVPSLKVVAWNARLLVVGFAGGTIEKVPANLVLLKNVEVLGVRGGETSVRDPKRYAKTIEACFDMVAGGKVTPVLHERVYEGLEELTEGLVDLETRKVFGKAVVRIRKADGTPARL</sequence>
<dbReference type="STRING" id="879819.A0A0J0XCF8"/>
<dbReference type="Proteomes" id="UP000053611">
    <property type="component" value="Unassembled WGS sequence"/>
</dbReference>
<dbReference type="PROSITE" id="PS01162">
    <property type="entry name" value="QOR_ZETA_CRYSTAL"/>
    <property type="match status" value="1"/>
</dbReference>
<dbReference type="GeneID" id="28981635"/>
<dbReference type="Pfam" id="PF08240">
    <property type="entry name" value="ADH_N"/>
    <property type="match status" value="1"/>
</dbReference>
<dbReference type="PANTHER" id="PTHR43677:SF4">
    <property type="entry name" value="QUINONE OXIDOREDUCTASE-LIKE PROTEIN 2"/>
    <property type="match status" value="1"/>
</dbReference>
<dbReference type="OrthoDB" id="10257049at2759"/>
<evidence type="ECO:0000313" key="2">
    <source>
        <dbReference type="EMBL" id="KLT38737.1"/>
    </source>
</evidence>
<dbReference type="SUPFAM" id="SSF51735">
    <property type="entry name" value="NAD(P)-binding Rossmann-fold domains"/>
    <property type="match status" value="1"/>
</dbReference>
<dbReference type="SMART" id="SM00829">
    <property type="entry name" value="PKS_ER"/>
    <property type="match status" value="1"/>
</dbReference>
<reference evidence="2 3" key="1">
    <citation type="submission" date="2015-03" db="EMBL/GenBank/DDBJ databases">
        <title>Genomics and transcriptomics of the oil-accumulating basidiomycete yeast T. oleaginosus allow insights into substrate utilization and the diverse evolutionary trajectories of mating systems in fungi.</title>
        <authorList>
            <consortium name="DOE Joint Genome Institute"/>
            <person name="Kourist R."/>
            <person name="Kracht O."/>
            <person name="Bracharz F."/>
            <person name="Lipzen A."/>
            <person name="Nolan M."/>
            <person name="Ohm R."/>
            <person name="Grigoriev I."/>
            <person name="Sun S."/>
            <person name="Heitman J."/>
            <person name="Bruck T."/>
            <person name="Nowrousian M."/>
        </authorList>
    </citation>
    <scope>NUCLEOTIDE SEQUENCE [LARGE SCALE GENOMIC DNA]</scope>
    <source>
        <strain evidence="2 3">IBC0246</strain>
    </source>
</reference>
<dbReference type="InterPro" id="IPR013149">
    <property type="entry name" value="ADH-like_C"/>
</dbReference>
<dbReference type="AlphaFoldDB" id="A0A0J0XCF8"/>
<dbReference type="GO" id="GO:0005739">
    <property type="term" value="C:mitochondrion"/>
    <property type="evidence" value="ECO:0007669"/>
    <property type="project" value="TreeGrafter"/>
</dbReference>
<dbReference type="InterPro" id="IPR011032">
    <property type="entry name" value="GroES-like_sf"/>
</dbReference>
<name>A0A0J0XCF8_9TREE</name>
<dbReference type="GO" id="GO:0016491">
    <property type="term" value="F:oxidoreductase activity"/>
    <property type="evidence" value="ECO:0007669"/>
    <property type="project" value="InterPro"/>
</dbReference>
<dbReference type="Gene3D" id="3.40.50.720">
    <property type="entry name" value="NAD(P)-binding Rossmann-like Domain"/>
    <property type="match status" value="1"/>
</dbReference>
<accession>A0A0J0XCF8</accession>
<protein>
    <submittedName>
        <fullName evidence="2">NAD-P-binding protein</fullName>
    </submittedName>
</protein>
<feature type="domain" description="Enoyl reductase (ER)" evidence="1">
    <location>
        <begin position="10"/>
        <end position="323"/>
    </location>
</feature>
<dbReference type="CDD" id="cd08241">
    <property type="entry name" value="QOR1"/>
    <property type="match status" value="1"/>
</dbReference>
<dbReference type="InterPro" id="IPR020843">
    <property type="entry name" value="ER"/>
</dbReference>
<dbReference type="Pfam" id="PF00107">
    <property type="entry name" value="ADH_zinc_N"/>
    <property type="match status" value="1"/>
</dbReference>
<dbReference type="RefSeq" id="XP_018275228.1">
    <property type="nucleotide sequence ID" value="XM_018421032.1"/>
</dbReference>
<gene>
    <name evidence="2" type="ORF">CC85DRAFT_266655</name>
</gene>
<dbReference type="InterPro" id="IPR051397">
    <property type="entry name" value="Zn-ADH-like_protein"/>
</dbReference>
<dbReference type="InterPro" id="IPR013154">
    <property type="entry name" value="ADH-like_N"/>
</dbReference>
<evidence type="ECO:0000259" key="1">
    <source>
        <dbReference type="SMART" id="SM00829"/>
    </source>
</evidence>
<dbReference type="EMBL" id="KQ087286">
    <property type="protein sequence ID" value="KLT38737.1"/>
    <property type="molecule type" value="Genomic_DNA"/>
</dbReference>
<evidence type="ECO:0000313" key="3">
    <source>
        <dbReference type="Proteomes" id="UP000053611"/>
    </source>
</evidence>
<keyword evidence="3" id="KW-1185">Reference proteome</keyword>
<dbReference type="InterPro" id="IPR036291">
    <property type="entry name" value="NAD(P)-bd_dom_sf"/>
</dbReference>
<proteinExistence type="predicted"/>
<dbReference type="InterPro" id="IPR002364">
    <property type="entry name" value="Quin_OxRdtase/zeta-crystal_CS"/>
</dbReference>
<dbReference type="SUPFAM" id="SSF50129">
    <property type="entry name" value="GroES-like"/>
    <property type="match status" value="1"/>
</dbReference>